<feature type="region of interest" description="Disordered" evidence="1">
    <location>
        <begin position="749"/>
        <end position="788"/>
    </location>
</feature>
<dbReference type="PROSITE" id="PS51064">
    <property type="entry name" value="IRS_PTB"/>
    <property type="match status" value="1"/>
</dbReference>
<feature type="domain" description="IRS-type PTB" evidence="2">
    <location>
        <begin position="272"/>
        <end position="379"/>
    </location>
</feature>
<dbReference type="InterPro" id="IPR011993">
    <property type="entry name" value="PH-like_dom_sf"/>
</dbReference>
<dbReference type="SMART" id="SM00310">
    <property type="entry name" value="PTBI"/>
    <property type="match status" value="1"/>
</dbReference>
<dbReference type="SUPFAM" id="SSF50729">
    <property type="entry name" value="PH domain-like"/>
    <property type="match status" value="1"/>
</dbReference>
<evidence type="ECO:0000256" key="1">
    <source>
        <dbReference type="SAM" id="MobiDB-lite"/>
    </source>
</evidence>
<proteinExistence type="predicted"/>
<feature type="region of interest" description="Disordered" evidence="1">
    <location>
        <begin position="528"/>
        <end position="547"/>
    </location>
</feature>
<feature type="compositionally biased region" description="Polar residues" evidence="1">
    <location>
        <begin position="881"/>
        <end position="891"/>
    </location>
</feature>
<feature type="region of interest" description="Disordered" evidence="1">
    <location>
        <begin position="282"/>
        <end position="315"/>
    </location>
</feature>
<evidence type="ECO:0000313" key="4">
    <source>
        <dbReference type="Proteomes" id="UP001497525"/>
    </source>
</evidence>
<dbReference type="Pfam" id="PF02174">
    <property type="entry name" value="IRS"/>
    <property type="match status" value="1"/>
</dbReference>
<gene>
    <name evidence="3" type="ORF">CDAUBV1_LOCUS16888</name>
</gene>
<protein>
    <recommendedName>
        <fullName evidence="2">IRS-type PTB domain-containing protein</fullName>
    </recommendedName>
</protein>
<reference evidence="3" key="1">
    <citation type="submission" date="2024-06" db="EMBL/GenBank/DDBJ databases">
        <authorList>
            <person name="Liu X."/>
            <person name="Lenzi L."/>
            <person name="Haldenby T S."/>
            <person name="Uol C."/>
        </authorList>
    </citation>
    <scope>NUCLEOTIDE SEQUENCE</scope>
</reference>
<evidence type="ECO:0000259" key="2">
    <source>
        <dbReference type="PROSITE" id="PS51064"/>
    </source>
</evidence>
<dbReference type="InterPro" id="IPR002404">
    <property type="entry name" value="IRS_PTB"/>
</dbReference>
<dbReference type="Proteomes" id="UP001497525">
    <property type="component" value="Unassembled WGS sequence"/>
</dbReference>
<sequence>MGAVHSLLDANSSGCSSVRPHHCHACGMIYDGLLNPPAKVRNHFPAELCGIWLGKPDGDRFSDWHKKTAYESQYSFQSPPHGYISTEAGQHGGNPSTTLPKRSVPNKSSLVVSTLLKHTDFTKNERSALKHGFFSSMELNNPGASDYAQLEGCHIHGCLFVEHGNLVFQALENSHQLPFLLTARWQTEGSTSVHQSPDPLPDHRCRGSDPFVTTNTVVLGECAHFNSCACRSSSLPFSFCQKTRRKLVNYLRDFQKAQAQHRVRPCYCKNCHENLLSKFLGLSPKPKDRNTDESKSHYGNQTKSEPKQSRLPPPPLRLSWPLFTLRRFGFYGSSLFKLEAGRRAPRGEGHYLFRIKALREFRQYFEHYVHRRKSLSPSSVPPHLSTQRDTPVVPQSQLLHPKFVREPREPESLLSPPGERPFRDNSRVSCITTCSLAPVTISDLPRRYSQEKTHSSEVKKKANSLSATCNGHQKLSPSCAQWVHQQQVLLPISTTPVSLQNSCPQLSSFSFSPHSSVLRRTVVEEYDTDEEISQLPEPPPLPKQEPIGCNAEKVDRKVYDNMCPGRAYLQHPSSSYTNTSEIAAPCDWLNFFQASSRGRLYTSRRAMTTLACMGQNLCPYSLEEDDPTPEAQDSGWGRVTRTRVCHTANCVKSSPKRSPTVHRQNEKTRTSSSSQWRHTSLPCPGSLDTIFAPDCVRSELYANTSTITEPSVSPRAQSSHTVECLQSPYYNLPQPEAINPPKPKVFLTKSQSACTAQSVPQKQIGPDGKQSSPTTSWAKPKRANTDVARHSNDHCYEPVKEVFNFNFLTGQVNTTEQSFPPTGPLESQSETSNPTVQLHYATLDFNPPDGEITQSFSDLNPSAGCTESDTTDILRPPPTVHNESSSSANNPSRIYGTFVNDAQFVAGGANADEQRNLTTVVQSAEVDDTALPANYVAICQLQTLAMRAVLNATT</sequence>
<feature type="compositionally biased region" description="Basic and acidic residues" evidence="1">
    <location>
        <begin position="285"/>
        <end position="296"/>
    </location>
</feature>
<organism evidence="3 4">
    <name type="scientific">Calicophoron daubneyi</name>
    <name type="common">Rumen fluke</name>
    <name type="synonym">Paramphistomum daubneyi</name>
    <dbReference type="NCBI Taxonomy" id="300641"/>
    <lineage>
        <taxon>Eukaryota</taxon>
        <taxon>Metazoa</taxon>
        <taxon>Spiralia</taxon>
        <taxon>Lophotrochozoa</taxon>
        <taxon>Platyhelminthes</taxon>
        <taxon>Trematoda</taxon>
        <taxon>Digenea</taxon>
        <taxon>Plagiorchiida</taxon>
        <taxon>Pronocephalata</taxon>
        <taxon>Paramphistomoidea</taxon>
        <taxon>Paramphistomidae</taxon>
        <taxon>Calicophoron</taxon>
    </lineage>
</organism>
<feature type="region of interest" description="Disordered" evidence="1">
    <location>
        <begin position="651"/>
        <end position="680"/>
    </location>
</feature>
<dbReference type="EMBL" id="CAXLJL010000911">
    <property type="protein sequence ID" value="CAL5141608.1"/>
    <property type="molecule type" value="Genomic_DNA"/>
</dbReference>
<dbReference type="Gene3D" id="2.30.29.30">
    <property type="entry name" value="Pleckstrin-homology domain (PH domain)/Phosphotyrosine-binding domain (PTB)"/>
    <property type="match status" value="1"/>
</dbReference>
<feature type="region of interest" description="Disordered" evidence="1">
    <location>
        <begin position="863"/>
        <end position="891"/>
    </location>
</feature>
<accession>A0AAV2TXK5</accession>
<name>A0AAV2TXK5_CALDB</name>
<feature type="compositionally biased region" description="Polar residues" evidence="1">
    <location>
        <begin position="749"/>
        <end position="761"/>
    </location>
</feature>
<dbReference type="AlphaFoldDB" id="A0AAV2TXK5"/>
<comment type="caution">
    <text evidence="3">The sequence shown here is derived from an EMBL/GenBank/DDBJ whole genome shotgun (WGS) entry which is preliminary data.</text>
</comment>
<evidence type="ECO:0000313" key="3">
    <source>
        <dbReference type="EMBL" id="CAL5141608.1"/>
    </source>
</evidence>